<organism evidence="1 2">
    <name type="scientific">Methylorubrum extorquens DSM 13060</name>
    <dbReference type="NCBI Taxonomy" id="882800"/>
    <lineage>
        <taxon>Bacteria</taxon>
        <taxon>Pseudomonadati</taxon>
        <taxon>Pseudomonadota</taxon>
        <taxon>Alphaproteobacteria</taxon>
        <taxon>Hyphomicrobiales</taxon>
        <taxon>Methylobacteriaceae</taxon>
        <taxon>Methylorubrum</taxon>
    </lineage>
</organism>
<dbReference type="AlphaFoldDB" id="H1KW21"/>
<evidence type="ECO:0000313" key="1">
    <source>
        <dbReference type="EMBL" id="EHP71353.1"/>
    </source>
</evidence>
<dbReference type="Proteomes" id="UP000004382">
    <property type="component" value="Unassembled WGS sequence"/>
</dbReference>
<reference evidence="1 2" key="1">
    <citation type="submission" date="2011-09" db="EMBL/GenBank/DDBJ databases">
        <title>The draft genome of Methylobacterium extorquens DSM 13060.</title>
        <authorList>
            <consortium name="US DOE Joint Genome Institute (JGI-PGF)"/>
            <person name="Lucas S."/>
            <person name="Han J."/>
            <person name="Lapidus A."/>
            <person name="Cheng J.-F."/>
            <person name="Goodwin L."/>
            <person name="Pitluck S."/>
            <person name="Peters L."/>
            <person name="Land M.L."/>
            <person name="Hauser L."/>
            <person name="Koskimaki J."/>
            <person name="Halonen O."/>
            <person name="Pirttila A."/>
            <person name="Frank C."/>
            <person name="Woyke T.J."/>
        </authorList>
    </citation>
    <scope>NUCLEOTIDE SEQUENCE [LARGE SCALE GENOMIC DNA]</scope>
    <source>
        <strain evidence="1 2">DSM 13060</strain>
    </source>
</reference>
<feature type="non-terminal residue" evidence="1">
    <location>
        <position position="51"/>
    </location>
</feature>
<sequence>MTSMMGKSKLLSAIGRADPRNWDPASGKGMKPRKILAMWQVAVDACVELLM</sequence>
<proteinExistence type="predicted"/>
<protein>
    <submittedName>
        <fullName evidence="1">Uncharacterized protein</fullName>
    </submittedName>
</protein>
<gene>
    <name evidence="1" type="ORF">MetexDRAFT_6834</name>
</gene>
<accession>H1KW21</accession>
<comment type="caution">
    <text evidence="1">The sequence shown here is derived from an EMBL/GenBank/DDBJ whole genome shotgun (WGS) entry which is preliminary data.</text>
</comment>
<name>H1KW21_METEX</name>
<dbReference type="EMBL" id="AGJK01000608">
    <property type="protein sequence ID" value="EHP71353.1"/>
    <property type="molecule type" value="Genomic_DNA"/>
</dbReference>
<evidence type="ECO:0000313" key="2">
    <source>
        <dbReference type="Proteomes" id="UP000004382"/>
    </source>
</evidence>